<dbReference type="EMBL" id="LGHB01000036">
    <property type="protein sequence ID" value="KUK95247.1"/>
    <property type="molecule type" value="Genomic_DNA"/>
</dbReference>
<organism evidence="2 3">
    <name type="scientific">Methanothrix harundinacea</name>
    <dbReference type="NCBI Taxonomy" id="301375"/>
    <lineage>
        <taxon>Archaea</taxon>
        <taxon>Methanobacteriati</taxon>
        <taxon>Methanobacteriota</taxon>
        <taxon>Stenosarchaea group</taxon>
        <taxon>Methanomicrobia</taxon>
        <taxon>Methanotrichales</taxon>
        <taxon>Methanotrichaceae</taxon>
        <taxon>Methanothrix</taxon>
    </lineage>
</organism>
<accession>A0A117MBP3</accession>
<dbReference type="Proteomes" id="UP000053961">
    <property type="component" value="Unassembled WGS sequence"/>
</dbReference>
<evidence type="ECO:0000313" key="4">
    <source>
        <dbReference type="Proteomes" id="UP000057043"/>
    </source>
</evidence>
<protein>
    <submittedName>
        <fullName evidence="2">Uncharacterized protein</fullName>
    </submittedName>
</protein>
<proteinExistence type="predicted"/>
<comment type="caution">
    <text evidence="2">The sequence shown here is derived from an EMBL/GenBank/DDBJ whole genome shotgun (WGS) entry which is preliminary data.</text>
</comment>
<name>A0A117MBP3_9EURY</name>
<dbReference type="PATRIC" id="fig|301375.6.peg.1298"/>
<dbReference type="AlphaFoldDB" id="A0A117MBP3"/>
<sequence>MNRRELIADDPLQIGDIILIPVAEVSSFSNVKGEMAAFAARKRAKAVVALGPQGAVALSLDGAEISLSELADKVSGLDELMAEIRGSEVEDKG</sequence>
<evidence type="ECO:0000313" key="2">
    <source>
        <dbReference type="EMBL" id="KUK95247.1"/>
    </source>
</evidence>
<evidence type="ECO:0000313" key="1">
    <source>
        <dbReference type="EMBL" id="KUK43735.1"/>
    </source>
</evidence>
<reference evidence="2" key="1">
    <citation type="journal article" date="2015" name="MBio">
        <title>Genome-resolved metagenomic analysis reveals roles for candidate phyla and other microbial community members in biogeochemical transformations in oil reservoirs.</title>
        <authorList>
            <person name="Hu P."/>
            <person name="Tom L."/>
            <person name="Singh A."/>
            <person name="Thomas B.C."/>
            <person name="Baker B.J."/>
            <person name="Piceno Y.M."/>
            <person name="Andersen G.L."/>
            <person name="Banfield J.F."/>
        </authorList>
    </citation>
    <scope>NUCLEOTIDE SEQUENCE [LARGE SCALE GENOMIC DNA]</scope>
    <source>
        <strain evidence="2">56_747</strain>
    </source>
</reference>
<evidence type="ECO:0000313" key="3">
    <source>
        <dbReference type="Proteomes" id="UP000053961"/>
    </source>
</evidence>
<dbReference type="EMBL" id="LGFT01000050">
    <property type="protein sequence ID" value="KUK43735.1"/>
    <property type="molecule type" value="Genomic_DNA"/>
</dbReference>
<gene>
    <name evidence="1" type="ORF">XD72_1874</name>
    <name evidence="2" type="ORF">XE07_1859</name>
</gene>
<reference evidence="3 4" key="2">
    <citation type="journal article" date="2015" name="MBio">
        <title>Genome-Resolved Metagenomic Analysis Reveals Roles for Candidate Phyla and Other Microbial Community Members in Biogeochemical Transformations in Oil Reservoirs.</title>
        <authorList>
            <person name="Hu P."/>
            <person name="Tom L."/>
            <person name="Singh A."/>
            <person name="Thomas B.C."/>
            <person name="Baker B.J."/>
            <person name="Piceno Y.M."/>
            <person name="Andersen G.L."/>
            <person name="Banfield J.F."/>
        </authorList>
    </citation>
    <scope>NUCLEOTIDE SEQUENCE [LARGE SCALE GENOMIC DNA]</scope>
    <source>
        <strain evidence="1">57_489</strain>
    </source>
</reference>
<dbReference type="Proteomes" id="UP000057043">
    <property type="component" value="Unassembled WGS sequence"/>
</dbReference>